<comment type="subcellular location">
    <subcellularLocation>
        <location evidence="1">Membrane</location>
        <topology evidence="1">Multi-pass membrane protein</topology>
    </subcellularLocation>
</comment>
<feature type="transmembrane region" description="Helical" evidence="5">
    <location>
        <begin position="19"/>
        <end position="39"/>
    </location>
</feature>
<dbReference type="PANTHER" id="PTHR31310">
    <property type="match status" value="1"/>
</dbReference>
<dbReference type="HOGENOM" id="CLU_896494_0_0_7"/>
<proteinExistence type="predicted"/>
<feature type="transmembrane region" description="Helical" evidence="5">
    <location>
        <begin position="258"/>
        <end position="277"/>
    </location>
</feature>
<evidence type="ECO:0000256" key="2">
    <source>
        <dbReference type="ARBA" id="ARBA00022692"/>
    </source>
</evidence>
<dbReference type="EMBL" id="FQ312005">
    <property type="protein sequence ID" value="CBW26332.1"/>
    <property type="molecule type" value="Genomic_DNA"/>
</dbReference>
<keyword evidence="2 5" id="KW-0812">Transmembrane</keyword>
<feature type="transmembrane region" description="Helical" evidence="5">
    <location>
        <begin position="230"/>
        <end position="251"/>
    </location>
</feature>
<dbReference type="KEGG" id="bmx:BMS_1474"/>
<dbReference type="PANTHER" id="PTHR31310:SF7">
    <property type="entry name" value="PA-PHOSPHATASE RELATED-FAMILY PROTEIN DDB_G0268928"/>
    <property type="match status" value="1"/>
</dbReference>
<dbReference type="STRING" id="862908.BMS_1474"/>
<accession>E1X0A4</accession>
<dbReference type="PATRIC" id="fig|862908.3.peg.1403"/>
<evidence type="ECO:0000256" key="1">
    <source>
        <dbReference type="ARBA" id="ARBA00004141"/>
    </source>
</evidence>
<sequence length="310" mass="36199">MFEYKLQESWQNYRYDFGLGRNCLFVSFFNLFIFLYSLIYLGSFRLLLLLPFVLSMSLALFNKSIKELSLTKTFILNILFLAFIIPFNYSLTGIVDSDAHALIRYDEFFARVDVILLGATSSANLFYETFGKAFYSKALYSWLQLSYLSFYIFPFYLGIVYYLKLENRNKFLIGRLLSSITIFFSINYFLYLVVPVTGPQYFMPSEFQFDLPLYDFAAYINSSIRAGQPTYIDCFPSGHMGVSLLCTLWFARMKSRHFFVSLFLTVSIGVATIALRYHYLLDLISAVPLVLFCYKVSTQVIPVPVFRRRR</sequence>
<evidence type="ECO:0000256" key="3">
    <source>
        <dbReference type="ARBA" id="ARBA00022989"/>
    </source>
</evidence>
<gene>
    <name evidence="7" type="ordered locus">BMS_1474</name>
</gene>
<evidence type="ECO:0000256" key="4">
    <source>
        <dbReference type="ARBA" id="ARBA00023136"/>
    </source>
</evidence>
<organism evidence="7 8">
    <name type="scientific">Halobacteriovorax marinus (strain ATCC BAA-682 / DSM 15412 / SJ)</name>
    <name type="common">Bacteriovorax marinus</name>
    <dbReference type="NCBI Taxonomy" id="862908"/>
    <lineage>
        <taxon>Bacteria</taxon>
        <taxon>Pseudomonadati</taxon>
        <taxon>Bdellovibrionota</taxon>
        <taxon>Bacteriovoracia</taxon>
        <taxon>Bacteriovoracales</taxon>
        <taxon>Halobacteriovoraceae</taxon>
        <taxon>Halobacteriovorax</taxon>
    </lineage>
</organism>
<feature type="transmembrane region" description="Helical" evidence="5">
    <location>
        <begin position="46"/>
        <end position="62"/>
    </location>
</feature>
<feature type="transmembrane region" description="Helical" evidence="5">
    <location>
        <begin position="139"/>
        <end position="163"/>
    </location>
</feature>
<protein>
    <submittedName>
        <fullName evidence="7">Membrane protein</fullName>
    </submittedName>
</protein>
<dbReference type="eggNOG" id="COG0671">
    <property type="taxonomic scope" value="Bacteria"/>
</dbReference>
<dbReference type="GO" id="GO:0016020">
    <property type="term" value="C:membrane"/>
    <property type="evidence" value="ECO:0007669"/>
    <property type="project" value="UniProtKB-SubCell"/>
</dbReference>
<evidence type="ECO:0000313" key="7">
    <source>
        <dbReference type="EMBL" id="CBW26332.1"/>
    </source>
</evidence>
<keyword evidence="4 5" id="KW-0472">Membrane</keyword>
<feature type="transmembrane region" description="Helical" evidence="5">
    <location>
        <begin position="175"/>
        <end position="194"/>
    </location>
</feature>
<evidence type="ECO:0000313" key="8">
    <source>
        <dbReference type="Proteomes" id="UP000008963"/>
    </source>
</evidence>
<dbReference type="Pfam" id="PF14378">
    <property type="entry name" value="PAP2_3"/>
    <property type="match status" value="1"/>
</dbReference>
<keyword evidence="3 5" id="KW-1133">Transmembrane helix</keyword>
<dbReference type="Proteomes" id="UP000008963">
    <property type="component" value="Chromosome"/>
</dbReference>
<feature type="domain" description="Inositolphosphotransferase Aur1/Ipt1" evidence="6">
    <location>
        <begin position="138"/>
        <end position="294"/>
    </location>
</feature>
<dbReference type="InterPro" id="IPR052185">
    <property type="entry name" value="IPC_Synthase-Related"/>
</dbReference>
<evidence type="ECO:0000259" key="6">
    <source>
        <dbReference type="Pfam" id="PF14378"/>
    </source>
</evidence>
<name>E1X0A4_HALMS</name>
<feature type="transmembrane region" description="Helical" evidence="5">
    <location>
        <begin position="283"/>
        <end position="306"/>
    </location>
</feature>
<dbReference type="InterPro" id="IPR026841">
    <property type="entry name" value="Aur1/Ipt1"/>
</dbReference>
<evidence type="ECO:0000256" key="5">
    <source>
        <dbReference type="SAM" id="Phobius"/>
    </source>
</evidence>
<feature type="transmembrane region" description="Helical" evidence="5">
    <location>
        <begin position="74"/>
        <end position="96"/>
    </location>
</feature>
<reference evidence="8" key="1">
    <citation type="journal article" date="2013" name="ISME J.">
        <title>A small predatory core genome in the divergent marine Bacteriovorax marinus SJ and the terrestrial Bdellovibrio bacteriovorus.</title>
        <authorList>
            <person name="Crossman L.C."/>
            <person name="Chen H."/>
            <person name="Cerdeno-Tarraga A.M."/>
            <person name="Brooks K."/>
            <person name="Quail M.A."/>
            <person name="Pineiro S.A."/>
            <person name="Hobley L."/>
            <person name="Sockett R.E."/>
            <person name="Bentley S.D."/>
            <person name="Parkhill J."/>
            <person name="Williams H.N."/>
            <person name="Stine O.C."/>
        </authorList>
    </citation>
    <scope>NUCLEOTIDE SEQUENCE [LARGE SCALE GENOMIC DNA]</scope>
    <source>
        <strain evidence="8">ATCC BAA-682 / DSM 15412 / SJ</strain>
    </source>
</reference>
<dbReference type="OrthoDB" id="9775789at2"/>
<dbReference type="RefSeq" id="WP_014244115.1">
    <property type="nucleotide sequence ID" value="NC_016620.1"/>
</dbReference>
<dbReference type="AlphaFoldDB" id="E1X0A4"/>
<keyword evidence="8" id="KW-1185">Reference proteome</keyword>